<dbReference type="Gene3D" id="3.40.50.300">
    <property type="entry name" value="P-loop containing nucleotide triphosphate hydrolases"/>
    <property type="match status" value="1"/>
</dbReference>
<dbReference type="GO" id="GO:0016887">
    <property type="term" value="F:ATP hydrolysis activity"/>
    <property type="evidence" value="ECO:0007669"/>
    <property type="project" value="InterPro"/>
</dbReference>
<dbReference type="InterPro" id="IPR003959">
    <property type="entry name" value="ATPase_AAA_core"/>
</dbReference>
<accession>A0A4V6EQL5</accession>
<dbReference type="RefSeq" id="WP_137697816.1">
    <property type="nucleotide sequence ID" value="NZ_CP061336.1"/>
</dbReference>
<evidence type="ECO:0000313" key="6">
    <source>
        <dbReference type="Proteomes" id="UP000306409"/>
    </source>
</evidence>
<feature type="domain" description="AAA+ ATPase" evidence="4">
    <location>
        <begin position="503"/>
        <end position="635"/>
    </location>
</feature>
<keyword evidence="6" id="KW-1185">Reference proteome</keyword>
<dbReference type="Pfam" id="PF22977">
    <property type="entry name" value="WHD"/>
    <property type="match status" value="1"/>
</dbReference>
<protein>
    <submittedName>
        <fullName evidence="5">ATP-binding protein</fullName>
    </submittedName>
</protein>
<dbReference type="InterPro" id="IPR003593">
    <property type="entry name" value="AAA+_ATPase"/>
</dbReference>
<sequence>MLDMYMSSLEHLADEFKRMDLLLKLYMLSEAQNESTNHNSYISDAMTIDEVYSLLFGNGDEQYDKYLIEAELAMLNKVISQKLEASLNNGIHLSVPYISKLFGLSSFEINCIILCLLPEVNRKYEKIFGYFQDDITVKSPSIDLVLKLFTKTESEKIYARCVFDQQAPLVKYLMELQGDISDRRIPMIARHLKLDEWVVNYLLDAQVLDARLANVAEMILPEDIRKDNENTHLEKNIVSFIEYYRKNKEKGSKQIFYFNGPNGAGKMAHAKAVSCSMGMPLIIADLEKMVFSEIYYDELLRLLGRQLMIGNTALCINNFDIVMTEDGRYKEKITSLLQMIEKYVPITFILGKTEWNPSILNENVVFMGVDFPYPKASQRKEYWEKFSQEYLLDESVNIEDFSGNFRFTPGQIKRVLRLGESNSVWNGKNNGQIAIEDLNNACYTQSNRKLNHLSVKMKKTYSWDMLVLPPDQMSQMKEICNQVKFRSLVYEKWGFDKRLALGKGLNVLFSGPPGSGKTMAAEVIANEIGLEIYKIDVSQIVSKYIGETEKNLSEIFAEAETSNAILFFDEADALFGKRSEVKDAHDRYANVEISYLLQKMEEYTGIVILATNLNQNIDDAFLRRLHFNIVFPFPEKEQRKLIWKGMFPSGAPVDNELDYDFLAEKFIMAGGNIKNIAINAAFFAAKEECPIGIKHIMLAAKREYKKMGKTFVKSDFDPYYKLIEVTD</sequence>
<evidence type="ECO:0000259" key="4">
    <source>
        <dbReference type="SMART" id="SM00382"/>
    </source>
</evidence>
<comment type="similarity">
    <text evidence="1">Belongs to the AAA ATPase family.</text>
</comment>
<evidence type="ECO:0000256" key="2">
    <source>
        <dbReference type="ARBA" id="ARBA00022741"/>
    </source>
</evidence>
<dbReference type="AlphaFoldDB" id="A0A4V6EQL5"/>
<dbReference type="InterPro" id="IPR027417">
    <property type="entry name" value="P-loop_NTPase"/>
</dbReference>
<dbReference type="InterPro" id="IPR050221">
    <property type="entry name" value="26S_Proteasome_ATPase"/>
</dbReference>
<dbReference type="KEGG" id="rher:EHE19_013000"/>
<dbReference type="SUPFAM" id="SSF52540">
    <property type="entry name" value="P-loop containing nucleoside triphosphate hydrolases"/>
    <property type="match status" value="2"/>
</dbReference>
<dbReference type="PANTHER" id="PTHR23073">
    <property type="entry name" value="26S PROTEASOME REGULATORY SUBUNIT"/>
    <property type="match status" value="1"/>
</dbReference>
<keyword evidence="3 5" id="KW-0067">ATP-binding</keyword>
<proteinExistence type="inferred from homology"/>
<dbReference type="SMART" id="SM00382">
    <property type="entry name" value="AAA"/>
    <property type="match status" value="1"/>
</dbReference>
<name>A0A4V6EQL5_9FIRM</name>
<keyword evidence="2" id="KW-0547">Nucleotide-binding</keyword>
<evidence type="ECO:0000313" key="5">
    <source>
        <dbReference type="EMBL" id="QNU65814.1"/>
    </source>
</evidence>
<evidence type="ECO:0000256" key="3">
    <source>
        <dbReference type="ARBA" id="ARBA00022840"/>
    </source>
</evidence>
<dbReference type="Pfam" id="PF00004">
    <property type="entry name" value="AAA"/>
    <property type="match status" value="1"/>
</dbReference>
<reference evidence="5 6" key="1">
    <citation type="submission" date="2020-09" db="EMBL/GenBank/DDBJ databases">
        <title>Characterization and genome sequencing of Ruminiclostridium sp. nov. MA18.</title>
        <authorList>
            <person name="Rettenmaier R."/>
            <person name="Kowollik M.-L."/>
            <person name="Liebl W."/>
            <person name="Zverlov V."/>
        </authorList>
    </citation>
    <scope>NUCLEOTIDE SEQUENCE [LARGE SCALE GENOMIC DNA]</scope>
    <source>
        <strain evidence="5 6">MA18</strain>
    </source>
</reference>
<evidence type="ECO:0000256" key="1">
    <source>
        <dbReference type="ARBA" id="ARBA00006914"/>
    </source>
</evidence>
<gene>
    <name evidence="5" type="ORF">EHE19_013000</name>
</gene>
<dbReference type="InterPro" id="IPR054472">
    <property type="entry name" value="WHD"/>
</dbReference>
<dbReference type="Proteomes" id="UP000306409">
    <property type="component" value="Chromosome"/>
</dbReference>
<dbReference type="CDD" id="cd19481">
    <property type="entry name" value="RecA-like_protease"/>
    <property type="match status" value="1"/>
</dbReference>
<organism evidence="5 6">
    <name type="scientific">Ruminiclostridium herbifermentans</name>
    <dbReference type="NCBI Taxonomy" id="2488810"/>
    <lineage>
        <taxon>Bacteria</taxon>
        <taxon>Bacillati</taxon>
        <taxon>Bacillota</taxon>
        <taxon>Clostridia</taxon>
        <taxon>Eubacteriales</taxon>
        <taxon>Oscillospiraceae</taxon>
        <taxon>Ruminiclostridium</taxon>
    </lineage>
</organism>
<dbReference type="OrthoDB" id="9806903at2"/>
<dbReference type="GO" id="GO:0005524">
    <property type="term" value="F:ATP binding"/>
    <property type="evidence" value="ECO:0007669"/>
    <property type="project" value="UniProtKB-KW"/>
</dbReference>
<dbReference type="EMBL" id="CP061336">
    <property type="protein sequence ID" value="QNU65814.1"/>
    <property type="molecule type" value="Genomic_DNA"/>
</dbReference>